<feature type="transmembrane region" description="Helical" evidence="6">
    <location>
        <begin position="383"/>
        <end position="414"/>
    </location>
</feature>
<feature type="transmembrane region" description="Helical" evidence="6">
    <location>
        <begin position="117"/>
        <end position="134"/>
    </location>
</feature>
<evidence type="ECO:0000256" key="5">
    <source>
        <dbReference type="ARBA" id="ARBA00023136"/>
    </source>
</evidence>
<evidence type="ECO:0000256" key="1">
    <source>
        <dbReference type="ARBA" id="ARBA00004141"/>
    </source>
</evidence>
<feature type="transmembrane region" description="Helical" evidence="6">
    <location>
        <begin position="284"/>
        <end position="307"/>
    </location>
</feature>
<dbReference type="InterPro" id="IPR004680">
    <property type="entry name" value="Cit_transptr-like_dom"/>
</dbReference>
<dbReference type="PANTHER" id="PTHR43568:SF1">
    <property type="entry name" value="P PROTEIN"/>
    <property type="match status" value="1"/>
</dbReference>
<feature type="transmembrane region" description="Helical" evidence="6">
    <location>
        <begin position="342"/>
        <end position="361"/>
    </location>
</feature>
<name>A0A136M0Y6_9BACT</name>
<evidence type="ECO:0000313" key="9">
    <source>
        <dbReference type="Proteomes" id="UP000070457"/>
    </source>
</evidence>
<proteinExistence type="predicted"/>
<evidence type="ECO:0000256" key="2">
    <source>
        <dbReference type="ARBA" id="ARBA00022448"/>
    </source>
</evidence>
<gene>
    <name evidence="8" type="ORF">TR69_WS6001000004</name>
</gene>
<dbReference type="Pfam" id="PF03600">
    <property type="entry name" value="CitMHS"/>
    <property type="match status" value="1"/>
</dbReference>
<keyword evidence="2" id="KW-0813">Transport</keyword>
<evidence type="ECO:0000259" key="7">
    <source>
        <dbReference type="Pfam" id="PF03600"/>
    </source>
</evidence>
<dbReference type="PANTHER" id="PTHR43568">
    <property type="entry name" value="P PROTEIN"/>
    <property type="match status" value="1"/>
</dbReference>
<feature type="transmembrane region" description="Helical" evidence="6">
    <location>
        <begin position="140"/>
        <end position="155"/>
    </location>
</feature>
<keyword evidence="5 6" id="KW-0472">Membrane</keyword>
<feature type="transmembrane region" description="Helical" evidence="6">
    <location>
        <begin position="313"/>
        <end position="330"/>
    </location>
</feature>
<feature type="domain" description="Citrate transporter-like" evidence="7">
    <location>
        <begin position="51"/>
        <end position="371"/>
    </location>
</feature>
<dbReference type="InterPro" id="IPR051475">
    <property type="entry name" value="Diverse_Ion_Transporter"/>
</dbReference>
<evidence type="ECO:0000256" key="4">
    <source>
        <dbReference type="ARBA" id="ARBA00022989"/>
    </source>
</evidence>
<dbReference type="STRING" id="1617426.TR69_WS6001000004"/>
<feature type="transmembrane region" description="Helical" evidence="6">
    <location>
        <begin position="209"/>
        <end position="226"/>
    </location>
</feature>
<dbReference type="Proteomes" id="UP000070457">
    <property type="component" value="Unassembled WGS sequence"/>
</dbReference>
<feature type="transmembrane region" description="Helical" evidence="6">
    <location>
        <begin position="426"/>
        <end position="450"/>
    </location>
</feature>
<dbReference type="AlphaFoldDB" id="A0A136M0Y6"/>
<feature type="transmembrane region" description="Helical" evidence="6">
    <location>
        <begin position="167"/>
        <end position="189"/>
    </location>
</feature>
<evidence type="ECO:0000256" key="6">
    <source>
        <dbReference type="SAM" id="Phobius"/>
    </source>
</evidence>
<sequence length="492" mass="53908">MYRFKLPIWVLGTAFVLASLNAFEPLEAQMAFALTGLFAAVFGTVLYGEERLPFVAGGGLVILIAGNVTDFHHLIEGMEWVLFIKLVCLLTWVDYLNESKFFDYLIEKYLPRRLHGYKLLVVLLVLCAISAALIDEVNSIVLMYAVTLAIVGYTVNGTKHLRLPSPVWTAVVIFLVSATNIGSQLLPLGNPVGIAVAVIAEPDLTVPDFLLYAWVPAFIVLGYYIFRLRMKYPQIIEEFTKVSVEDEDFATLAEMPHEIEIVEYSSDEGHAHHKREHKQPSPRTLGSLFAFGLVGLLSVQPIAMLAGYPPADALGIFVLVLFAVTLYVASHHNESNEALLSSLPYATLLFIVMLFGIAHGLESSGFTDLVAREVFGLTGDNQILLRVGIIVIGAVVTAFMDNVIAVAVLAPIIIALGEMGVDTRGLWFQLLGVAVIAGNLTPIGSAANILANDRIRASWGVWWRYAGQLALECLLVHAIALYVWEQVLSLVL</sequence>
<dbReference type="EMBL" id="JYNZ01000001">
    <property type="protein sequence ID" value="KXK27560.1"/>
    <property type="molecule type" value="Genomic_DNA"/>
</dbReference>
<keyword evidence="3 6" id="KW-0812">Transmembrane</keyword>
<dbReference type="GO" id="GO:0055085">
    <property type="term" value="P:transmembrane transport"/>
    <property type="evidence" value="ECO:0007669"/>
    <property type="project" value="InterPro"/>
</dbReference>
<feature type="transmembrane region" description="Helical" evidence="6">
    <location>
        <begin position="80"/>
        <end position="96"/>
    </location>
</feature>
<keyword evidence="4 6" id="KW-1133">Transmembrane helix</keyword>
<dbReference type="GO" id="GO:0016020">
    <property type="term" value="C:membrane"/>
    <property type="evidence" value="ECO:0007669"/>
    <property type="project" value="UniProtKB-SubCell"/>
</dbReference>
<feature type="transmembrane region" description="Helical" evidence="6">
    <location>
        <begin position="55"/>
        <end position="74"/>
    </location>
</feature>
<organism evidence="8 9">
    <name type="scientific">candidate division WS6 bacterium OLB20</name>
    <dbReference type="NCBI Taxonomy" id="1617426"/>
    <lineage>
        <taxon>Bacteria</taxon>
        <taxon>Candidatus Dojkabacteria</taxon>
    </lineage>
</organism>
<accession>A0A136M0Y6</accession>
<feature type="transmembrane region" description="Helical" evidence="6">
    <location>
        <begin position="462"/>
        <end position="484"/>
    </location>
</feature>
<feature type="transmembrane region" description="Helical" evidence="6">
    <location>
        <begin position="32"/>
        <end position="48"/>
    </location>
</feature>
<evidence type="ECO:0000313" key="8">
    <source>
        <dbReference type="EMBL" id="KXK27560.1"/>
    </source>
</evidence>
<reference evidence="8 9" key="1">
    <citation type="submission" date="2015-02" db="EMBL/GenBank/DDBJ databases">
        <title>Improved understanding of the partial-nitritation anammox process through 23 genomes representing the majority of the microbial community.</title>
        <authorList>
            <person name="Speth D.R."/>
            <person name="In T Zandt M."/>
            <person name="Guerrero Cruz S."/>
            <person name="Jetten M.S."/>
            <person name="Dutilh B.E."/>
        </authorList>
    </citation>
    <scope>NUCLEOTIDE SEQUENCE [LARGE SCALE GENOMIC DNA]</scope>
    <source>
        <strain evidence="8">OLB20</strain>
    </source>
</reference>
<evidence type="ECO:0000256" key="3">
    <source>
        <dbReference type="ARBA" id="ARBA00022692"/>
    </source>
</evidence>
<comment type="caution">
    <text evidence="8">The sequence shown here is derived from an EMBL/GenBank/DDBJ whole genome shotgun (WGS) entry which is preliminary data.</text>
</comment>
<protein>
    <submittedName>
        <fullName evidence="8">Citrate transporter</fullName>
    </submittedName>
</protein>
<comment type="subcellular location">
    <subcellularLocation>
        <location evidence="1">Membrane</location>
        <topology evidence="1">Multi-pass membrane protein</topology>
    </subcellularLocation>
</comment>